<evidence type="ECO:0000313" key="2">
    <source>
        <dbReference type="Proteomes" id="UP000240883"/>
    </source>
</evidence>
<reference evidence="1 2" key="1">
    <citation type="journal article" date="2018" name="Front. Microbiol.">
        <title>Genome-Wide Analysis of Corynespora cassiicola Leaf Fall Disease Putative Effectors.</title>
        <authorList>
            <person name="Lopez D."/>
            <person name="Ribeiro S."/>
            <person name="Label P."/>
            <person name="Fumanal B."/>
            <person name="Venisse J.S."/>
            <person name="Kohler A."/>
            <person name="de Oliveira R.R."/>
            <person name="Labutti K."/>
            <person name="Lipzen A."/>
            <person name="Lail K."/>
            <person name="Bauer D."/>
            <person name="Ohm R.A."/>
            <person name="Barry K.W."/>
            <person name="Spatafora J."/>
            <person name="Grigoriev I.V."/>
            <person name="Martin F.M."/>
            <person name="Pujade-Renaud V."/>
        </authorList>
    </citation>
    <scope>NUCLEOTIDE SEQUENCE [LARGE SCALE GENOMIC DNA]</scope>
    <source>
        <strain evidence="1 2">Philippines</strain>
    </source>
</reference>
<evidence type="ECO:0000313" key="1">
    <source>
        <dbReference type="EMBL" id="PSN61092.1"/>
    </source>
</evidence>
<protein>
    <submittedName>
        <fullName evidence="1">Uncharacterized protein</fullName>
    </submittedName>
</protein>
<dbReference type="EMBL" id="KZ678146">
    <property type="protein sequence ID" value="PSN61092.1"/>
    <property type="molecule type" value="Genomic_DNA"/>
</dbReference>
<keyword evidence="2" id="KW-1185">Reference proteome</keyword>
<gene>
    <name evidence="1" type="ORF">BS50DRAFT_164933</name>
</gene>
<organism evidence="1 2">
    <name type="scientific">Corynespora cassiicola Philippines</name>
    <dbReference type="NCBI Taxonomy" id="1448308"/>
    <lineage>
        <taxon>Eukaryota</taxon>
        <taxon>Fungi</taxon>
        <taxon>Dikarya</taxon>
        <taxon>Ascomycota</taxon>
        <taxon>Pezizomycotina</taxon>
        <taxon>Dothideomycetes</taxon>
        <taxon>Pleosporomycetidae</taxon>
        <taxon>Pleosporales</taxon>
        <taxon>Corynesporascaceae</taxon>
        <taxon>Corynespora</taxon>
    </lineage>
</organism>
<sequence length="159" mass="17974">MLPRSIRPYIRLNERPVSLRTFYSKSAIFVTLDAQGQLSKREIDVRVGDENEAYVLVPTDVGKAIKSACMHNGSPIDTESLTWHHERRDFTCKSAPYLKLSVPHDLPRQHHSETSPATLYLFGESHTIALDGTPDSIFTEQLRGSLRTLKPALDNLKDM</sequence>
<dbReference type="STRING" id="1448308.A0A2T2N6L8"/>
<dbReference type="AlphaFoldDB" id="A0A2T2N6L8"/>
<dbReference type="Proteomes" id="UP000240883">
    <property type="component" value="Unassembled WGS sequence"/>
</dbReference>
<name>A0A2T2N6L8_CORCC</name>
<accession>A0A2T2N6L8</accession>
<proteinExistence type="predicted"/>
<dbReference type="OrthoDB" id="5330139at2759"/>